<keyword evidence="3 7" id="KW-0479">Metal-binding</keyword>
<evidence type="ECO:0000256" key="1">
    <source>
        <dbReference type="ARBA" id="ARBA00001971"/>
    </source>
</evidence>
<dbReference type="InterPro" id="IPR050121">
    <property type="entry name" value="Cytochrome_P450_monoxygenase"/>
</dbReference>
<evidence type="ECO:0000256" key="6">
    <source>
        <dbReference type="ARBA" id="ARBA00023033"/>
    </source>
</evidence>
<dbReference type="GO" id="GO:0005506">
    <property type="term" value="F:iron ion binding"/>
    <property type="evidence" value="ECO:0007669"/>
    <property type="project" value="InterPro"/>
</dbReference>
<feature type="binding site" description="axial binding residue" evidence="7">
    <location>
        <position position="473"/>
    </location>
    <ligand>
        <name>heme</name>
        <dbReference type="ChEBI" id="CHEBI:30413"/>
    </ligand>
    <ligandPart>
        <name>Fe</name>
        <dbReference type="ChEBI" id="CHEBI:18248"/>
    </ligandPart>
</feature>
<dbReference type="PRINTS" id="PR00465">
    <property type="entry name" value="EP450IV"/>
</dbReference>
<keyword evidence="9" id="KW-0472">Membrane</keyword>
<sequence>MNCSFNLLIGALLGVGIHRWLFIHGEWHIQAPNILVLHLICFFSLAISVNNAWQSITGYLLALFSSITIYRLYFHRLSHFPGPFWARVTKLWHMWKCRARRNHFLLADLHRRYGSDFIRTGPSEITVFHPDVFMAIDGPNSKCIKSEWYDLLHPNKALVTARDKETHGSRRRQWNRGFNSKALNHYQERVLPIIDQLDYCIQSDIAAERVSEVTDLFYWLGFDRMGDFIFYETFEMLSDRRWNHVIILLQRALSVLGPLSPVPWLVHIAFKLLPRVWILKDWFDMVAWCESRLRKRRLIHVDPSETPDVAHYLLQDAQESTGQEEWLTGDSILAIVAGSEPTAVALIALFYELGKNPSHADIIHSEVKQVGIRDGREILCQCPHLESAILETLRLYPALPTGGYRKTLQEGITLGGTYIPPETTIVAPRFSISRREDCFEQAEKFIPERWTTRPEMVRNRAAYTPFGTGHHSCLGRAVAMNDMMLIAARLLRQYSVRFPPGETGDAVWNDWKDQFTSNPGRLRLIFESRKD</sequence>
<feature type="transmembrane region" description="Helical" evidence="9">
    <location>
        <begin position="6"/>
        <end position="22"/>
    </location>
</feature>
<dbReference type="AlphaFoldDB" id="A0A5N7CPT4"/>
<dbReference type="OrthoDB" id="6692864at2759"/>
<dbReference type="PANTHER" id="PTHR24305:SF187">
    <property type="entry name" value="P450, PUTATIVE (EUROFUNG)-RELATED"/>
    <property type="match status" value="1"/>
</dbReference>
<keyword evidence="9" id="KW-1133">Transmembrane helix</keyword>
<evidence type="ECO:0000256" key="3">
    <source>
        <dbReference type="ARBA" id="ARBA00022723"/>
    </source>
</evidence>
<keyword evidence="4 8" id="KW-0560">Oxidoreductase</keyword>
<dbReference type="Pfam" id="PF00067">
    <property type="entry name" value="p450"/>
    <property type="match status" value="1"/>
</dbReference>
<reference evidence="10" key="1">
    <citation type="submission" date="2019-04" db="EMBL/GenBank/DDBJ databases">
        <title>Friends and foes A comparative genomics studyof 23 Aspergillus species from section Flavi.</title>
        <authorList>
            <consortium name="DOE Joint Genome Institute"/>
            <person name="Kjaerbolling I."/>
            <person name="Vesth T."/>
            <person name="Frisvad J.C."/>
            <person name="Nybo J.L."/>
            <person name="Theobald S."/>
            <person name="Kildgaard S."/>
            <person name="Isbrandt T."/>
            <person name="Kuo A."/>
            <person name="Sato A."/>
            <person name="Lyhne E.K."/>
            <person name="Kogle M.E."/>
            <person name="Wiebenga A."/>
            <person name="Kun R.S."/>
            <person name="Lubbers R.J."/>
            <person name="Makela M.R."/>
            <person name="Barry K."/>
            <person name="Chovatia M."/>
            <person name="Clum A."/>
            <person name="Daum C."/>
            <person name="Haridas S."/>
            <person name="He G."/>
            <person name="LaButti K."/>
            <person name="Lipzen A."/>
            <person name="Mondo S."/>
            <person name="Riley R."/>
            <person name="Salamov A."/>
            <person name="Simmons B.A."/>
            <person name="Magnuson J.K."/>
            <person name="Henrissat B."/>
            <person name="Mortensen U.H."/>
            <person name="Larsen T.O."/>
            <person name="Devries R.P."/>
            <person name="Grigoriev I.V."/>
            <person name="Machida M."/>
            <person name="Baker S.E."/>
            <person name="Andersen M.R."/>
        </authorList>
    </citation>
    <scope>NUCLEOTIDE SEQUENCE [LARGE SCALE GENOMIC DNA]</scope>
    <source>
        <strain evidence="10">IBT 14317</strain>
    </source>
</reference>
<comment type="cofactor">
    <cofactor evidence="1 7">
        <name>heme</name>
        <dbReference type="ChEBI" id="CHEBI:30413"/>
    </cofactor>
</comment>
<evidence type="ECO:0000313" key="10">
    <source>
        <dbReference type="EMBL" id="KAE8395533.1"/>
    </source>
</evidence>
<keyword evidence="7 8" id="KW-0349">Heme</keyword>
<evidence type="ECO:0000256" key="5">
    <source>
        <dbReference type="ARBA" id="ARBA00023004"/>
    </source>
</evidence>
<feature type="transmembrane region" description="Helical" evidence="9">
    <location>
        <begin position="34"/>
        <end position="50"/>
    </location>
</feature>
<feature type="transmembrane region" description="Helical" evidence="9">
    <location>
        <begin position="56"/>
        <end position="74"/>
    </location>
</feature>
<accession>A0A5N7CPT4</accession>
<evidence type="ECO:0000256" key="8">
    <source>
        <dbReference type="RuleBase" id="RU000461"/>
    </source>
</evidence>
<dbReference type="PRINTS" id="PR00385">
    <property type="entry name" value="P450"/>
</dbReference>
<dbReference type="PANTHER" id="PTHR24305">
    <property type="entry name" value="CYTOCHROME P450"/>
    <property type="match status" value="1"/>
</dbReference>
<dbReference type="Gene3D" id="1.10.630.10">
    <property type="entry name" value="Cytochrome P450"/>
    <property type="match status" value="1"/>
</dbReference>
<dbReference type="SUPFAM" id="SSF48264">
    <property type="entry name" value="Cytochrome P450"/>
    <property type="match status" value="1"/>
</dbReference>
<dbReference type="InterPro" id="IPR002403">
    <property type="entry name" value="Cyt_P450_E_grp-IV"/>
</dbReference>
<proteinExistence type="inferred from homology"/>
<organism evidence="10">
    <name type="scientific">Petromyces alliaceus</name>
    <name type="common">Aspergillus alliaceus</name>
    <dbReference type="NCBI Taxonomy" id="209559"/>
    <lineage>
        <taxon>Eukaryota</taxon>
        <taxon>Fungi</taxon>
        <taxon>Dikarya</taxon>
        <taxon>Ascomycota</taxon>
        <taxon>Pezizomycotina</taxon>
        <taxon>Eurotiomycetes</taxon>
        <taxon>Eurotiomycetidae</taxon>
        <taxon>Eurotiales</taxon>
        <taxon>Aspergillaceae</taxon>
        <taxon>Aspergillus</taxon>
        <taxon>Aspergillus subgen. Circumdati</taxon>
    </lineage>
</organism>
<keyword evidence="6 8" id="KW-0503">Monooxygenase</keyword>
<dbReference type="Proteomes" id="UP000326877">
    <property type="component" value="Unassembled WGS sequence"/>
</dbReference>
<dbReference type="InterPro" id="IPR001128">
    <property type="entry name" value="Cyt_P450"/>
</dbReference>
<dbReference type="EMBL" id="ML735218">
    <property type="protein sequence ID" value="KAE8395533.1"/>
    <property type="molecule type" value="Genomic_DNA"/>
</dbReference>
<dbReference type="CDD" id="cd11061">
    <property type="entry name" value="CYP67-like"/>
    <property type="match status" value="1"/>
</dbReference>
<evidence type="ECO:0000256" key="7">
    <source>
        <dbReference type="PIRSR" id="PIRSR602403-1"/>
    </source>
</evidence>
<dbReference type="InterPro" id="IPR017972">
    <property type="entry name" value="Cyt_P450_CS"/>
</dbReference>
<evidence type="ECO:0000256" key="9">
    <source>
        <dbReference type="SAM" id="Phobius"/>
    </source>
</evidence>
<protein>
    <submittedName>
        <fullName evidence="10">Cytochrome P450</fullName>
    </submittedName>
</protein>
<gene>
    <name evidence="10" type="ORF">BDV23DRAFT_194229</name>
</gene>
<dbReference type="GO" id="GO:0004497">
    <property type="term" value="F:monooxygenase activity"/>
    <property type="evidence" value="ECO:0007669"/>
    <property type="project" value="UniProtKB-KW"/>
</dbReference>
<dbReference type="GO" id="GO:0020037">
    <property type="term" value="F:heme binding"/>
    <property type="evidence" value="ECO:0007669"/>
    <property type="project" value="InterPro"/>
</dbReference>
<dbReference type="PROSITE" id="PS00086">
    <property type="entry name" value="CYTOCHROME_P450"/>
    <property type="match status" value="1"/>
</dbReference>
<keyword evidence="5 7" id="KW-0408">Iron</keyword>
<dbReference type="InterPro" id="IPR036396">
    <property type="entry name" value="Cyt_P450_sf"/>
</dbReference>
<evidence type="ECO:0000256" key="4">
    <source>
        <dbReference type="ARBA" id="ARBA00023002"/>
    </source>
</evidence>
<name>A0A5N7CPT4_PETAA</name>
<keyword evidence="9" id="KW-0812">Transmembrane</keyword>
<comment type="similarity">
    <text evidence="2 8">Belongs to the cytochrome P450 family.</text>
</comment>
<dbReference type="GO" id="GO:0016705">
    <property type="term" value="F:oxidoreductase activity, acting on paired donors, with incorporation or reduction of molecular oxygen"/>
    <property type="evidence" value="ECO:0007669"/>
    <property type="project" value="InterPro"/>
</dbReference>
<evidence type="ECO:0000256" key="2">
    <source>
        <dbReference type="ARBA" id="ARBA00010617"/>
    </source>
</evidence>